<dbReference type="Pfam" id="PF02878">
    <property type="entry name" value="PGM_PMM_I"/>
    <property type="match status" value="1"/>
</dbReference>
<dbReference type="GO" id="GO:0006006">
    <property type="term" value="P:glucose metabolic process"/>
    <property type="evidence" value="ECO:0007669"/>
    <property type="project" value="UniProtKB-KW"/>
</dbReference>
<evidence type="ECO:0000256" key="7">
    <source>
        <dbReference type="ARBA" id="ARBA00022723"/>
    </source>
</evidence>
<feature type="domain" description="Alpha-D-phosphohexomutase alpha/beta/alpha" evidence="12">
    <location>
        <begin position="38"/>
        <end position="176"/>
    </location>
</feature>
<dbReference type="InterPro" id="IPR016066">
    <property type="entry name" value="A-D-PHexomutase_CS"/>
</dbReference>
<evidence type="ECO:0000256" key="6">
    <source>
        <dbReference type="ARBA" id="ARBA00022553"/>
    </source>
</evidence>
<keyword evidence="8 10" id="KW-0460">Magnesium</keyword>
<comment type="caution">
    <text evidence="15">The sequence shown here is derived from an EMBL/GenBank/DDBJ whole genome shotgun (WGS) entry which is preliminary data.</text>
</comment>
<dbReference type="EMBL" id="PREZ01000005">
    <property type="protein sequence ID" value="PPA69494.1"/>
    <property type="molecule type" value="Genomic_DNA"/>
</dbReference>
<evidence type="ECO:0000256" key="5">
    <source>
        <dbReference type="ARBA" id="ARBA00022526"/>
    </source>
</evidence>
<comment type="similarity">
    <text evidence="3 10">Belongs to the phosphohexose mutase family.</text>
</comment>
<dbReference type="InterPro" id="IPR036900">
    <property type="entry name" value="A-D-PHexomutase_C_sf"/>
</dbReference>
<reference evidence="15 16" key="1">
    <citation type="submission" date="2018-02" db="EMBL/GenBank/DDBJ databases">
        <title>Jeotgalibacillus proteolyticum sp. nov. a protease producing bacterium isolated from ocean sediments of Laizhou Bay.</title>
        <authorList>
            <person name="Li Y."/>
        </authorList>
    </citation>
    <scope>NUCLEOTIDE SEQUENCE [LARGE SCALE GENOMIC DNA]</scope>
    <source>
        <strain evidence="15 16">22-7</strain>
    </source>
</reference>
<keyword evidence="7 10" id="KW-0479">Metal-binding</keyword>
<evidence type="ECO:0000256" key="9">
    <source>
        <dbReference type="ARBA" id="ARBA00023235"/>
    </source>
</evidence>
<dbReference type="SUPFAM" id="SSF55957">
    <property type="entry name" value="Phosphoglucomutase, C-terminal domain"/>
    <property type="match status" value="1"/>
</dbReference>
<organism evidence="15 16">
    <name type="scientific">Jeotgalibacillus proteolyticus</name>
    <dbReference type="NCBI Taxonomy" id="2082395"/>
    <lineage>
        <taxon>Bacteria</taxon>
        <taxon>Bacillati</taxon>
        <taxon>Bacillota</taxon>
        <taxon>Bacilli</taxon>
        <taxon>Bacillales</taxon>
        <taxon>Caryophanaceae</taxon>
        <taxon>Jeotgalibacillus</taxon>
    </lineage>
</organism>
<keyword evidence="6" id="KW-0597">Phosphoprotein</keyword>
<comment type="catalytic activity">
    <reaction evidence="1">
        <text>alpha-D-glucose 1-phosphate = alpha-D-glucose 6-phosphate</text>
        <dbReference type="Rhea" id="RHEA:23536"/>
        <dbReference type="ChEBI" id="CHEBI:58225"/>
        <dbReference type="ChEBI" id="CHEBI:58601"/>
        <dbReference type="EC" id="5.4.2.2"/>
    </reaction>
</comment>
<dbReference type="OrthoDB" id="9806956at2"/>
<dbReference type="InterPro" id="IPR005844">
    <property type="entry name" value="A-D-PHexomutase_a/b/a-I"/>
</dbReference>
<evidence type="ECO:0000256" key="3">
    <source>
        <dbReference type="ARBA" id="ARBA00010231"/>
    </source>
</evidence>
<dbReference type="InterPro" id="IPR005845">
    <property type="entry name" value="A-D-PHexomutase_a/b/a-II"/>
</dbReference>
<dbReference type="Gene3D" id="3.40.120.10">
    <property type="entry name" value="Alpha-D-Glucose-1,6-Bisphosphate, subunit A, domain 3"/>
    <property type="match status" value="3"/>
</dbReference>
<evidence type="ECO:0000256" key="8">
    <source>
        <dbReference type="ARBA" id="ARBA00022842"/>
    </source>
</evidence>
<evidence type="ECO:0000259" key="11">
    <source>
        <dbReference type="Pfam" id="PF00408"/>
    </source>
</evidence>
<dbReference type="GO" id="GO:0008973">
    <property type="term" value="F:phosphopentomutase activity"/>
    <property type="evidence" value="ECO:0007669"/>
    <property type="project" value="TreeGrafter"/>
</dbReference>
<dbReference type="RefSeq" id="WP_104058487.1">
    <property type="nucleotide sequence ID" value="NZ_PREZ01000005.1"/>
</dbReference>
<evidence type="ECO:0000256" key="2">
    <source>
        <dbReference type="ARBA" id="ARBA00001946"/>
    </source>
</evidence>
<dbReference type="Pfam" id="PF02879">
    <property type="entry name" value="PGM_PMM_II"/>
    <property type="match status" value="1"/>
</dbReference>
<comment type="cofactor">
    <cofactor evidence="2">
        <name>Mg(2+)</name>
        <dbReference type="ChEBI" id="CHEBI:18420"/>
    </cofactor>
</comment>
<dbReference type="InterPro" id="IPR005846">
    <property type="entry name" value="A-D-PHexomutase_a/b/a-III"/>
</dbReference>
<dbReference type="InterPro" id="IPR016055">
    <property type="entry name" value="A-D-PHexomutase_a/b/a-I/II/III"/>
</dbReference>
<dbReference type="CDD" id="cd05799">
    <property type="entry name" value="PGM2"/>
    <property type="match status" value="1"/>
</dbReference>
<dbReference type="PROSITE" id="PS00710">
    <property type="entry name" value="PGM_PMM"/>
    <property type="match status" value="1"/>
</dbReference>
<dbReference type="PANTHER" id="PTHR45745">
    <property type="entry name" value="PHOSPHOMANNOMUTASE 45A"/>
    <property type="match status" value="1"/>
</dbReference>
<dbReference type="Pfam" id="PF02880">
    <property type="entry name" value="PGM_PMM_III"/>
    <property type="match status" value="1"/>
</dbReference>
<protein>
    <recommendedName>
        <fullName evidence="4">phosphoglucomutase (alpha-D-glucose-1,6-bisphosphate-dependent)</fullName>
        <ecNumber evidence="4">5.4.2.2</ecNumber>
    </recommendedName>
</protein>
<proteinExistence type="inferred from homology"/>
<evidence type="ECO:0000259" key="12">
    <source>
        <dbReference type="Pfam" id="PF02878"/>
    </source>
</evidence>
<gene>
    <name evidence="15" type="ORF">C4B60_13145</name>
</gene>
<feature type="domain" description="Alpha-D-phosphohexomutase alpha/beta/alpha" evidence="14">
    <location>
        <begin position="321"/>
        <end position="447"/>
    </location>
</feature>
<accession>A0A2S5G999</accession>
<evidence type="ECO:0000256" key="10">
    <source>
        <dbReference type="RuleBase" id="RU004326"/>
    </source>
</evidence>
<dbReference type="GO" id="GO:0000287">
    <property type="term" value="F:magnesium ion binding"/>
    <property type="evidence" value="ECO:0007669"/>
    <property type="project" value="InterPro"/>
</dbReference>
<dbReference type="Proteomes" id="UP000239047">
    <property type="component" value="Unassembled WGS sequence"/>
</dbReference>
<dbReference type="EC" id="5.4.2.2" evidence="4"/>
<dbReference type="GO" id="GO:0006166">
    <property type="term" value="P:purine ribonucleoside salvage"/>
    <property type="evidence" value="ECO:0007669"/>
    <property type="project" value="TreeGrafter"/>
</dbReference>
<evidence type="ECO:0000313" key="16">
    <source>
        <dbReference type="Proteomes" id="UP000239047"/>
    </source>
</evidence>
<evidence type="ECO:0000259" key="13">
    <source>
        <dbReference type="Pfam" id="PF02879"/>
    </source>
</evidence>
<dbReference type="Gene3D" id="3.30.310.50">
    <property type="entry name" value="Alpha-D-phosphohexomutase, C-terminal domain"/>
    <property type="match status" value="1"/>
</dbReference>
<name>A0A2S5G999_9BACL</name>
<sequence length="572" mass="63907">MTTYKKWLEFEQLDLNLKEELLRLSEKEVEDCFYKNFEFGTGGMRGELGAGTNRMNIYTVRKASAGLAQYIVEQGEEAMTRGVVIAYDSRYQSPELALETAKTLGHAGVKVYLFKELRPTPECSFAIRYLHAFAGVVMTASHNPPEYNGYKVYGPDGGQIPPMMADRMIQYIERIEDPLTVEVASEQSLLETGLLTYILEEIDEPYQHQLLTLQQSEDLTEAKKVLKIVFTPLHGTGNIPIREGLKRAGFENVHIVKEQELPDPNFSTVASPNPEEHEAFTLAIRDGEMIDADILMGTDPDTDRLGVAVRNHEGEFEILTGNQLGALMLHYLLTIKTEKGTLPENAAVIKTNVTSEIGRVIAEDFGVPTYDTLTGFKFIGEKIQQFETTGKHTFLFGYEESYGYLIGDFVRDKDAVQAALVAAEVAAYYKEQGKTLYDGLLELFERYGYFKESLHSITLKGKDGAEQIQSILTGFRAAPPIEIGGVSVVVVEDYSTQLRTDLTNGVTNKIELPSSNVLKYFLADGSWFSIRPSGTEPKCKFYFGVQGSSVEHSKELINQIENEVLALVHQTI</sequence>
<keyword evidence="5" id="KW-0119">Carbohydrate metabolism</keyword>
<feature type="domain" description="Alpha-D-phosphohexomutase alpha/beta/alpha" evidence="13">
    <location>
        <begin position="220"/>
        <end position="311"/>
    </location>
</feature>
<keyword evidence="5" id="KW-0313">Glucose metabolism</keyword>
<feature type="domain" description="Alpha-D-phosphohexomutase C-terminal" evidence="11">
    <location>
        <begin position="514"/>
        <end position="548"/>
    </location>
</feature>
<dbReference type="AlphaFoldDB" id="A0A2S5G999"/>
<evidence type="ECO:0000259" key="14">
    <source>
        <dbReference type="Pfam" id="PF02880"/>
    </source>
</evidence>
<dbReference type="SUPFAM" id="SSF53738">
    <property type="entry name" value="Phosphoglucomutase, first 3 domains"/>
    <property type="match status" value="3"/>
</dbReference>
<evidence type="ECO:0000256" key="4">
    <source>
        <dbReference type="ARBA" id="ARBA00012728"/>
    </source>
</evidence>
<evidence type="ECO:0000256" key="1">
    <source>
        <dbReference type="ARBA" id="ARBA00000443"/>
    </source>
</evidence>
<dbReference type="GO" id="GO:0004614">
    <property type="term" value="F:phosphoglucomutase activity"/>
    <property type="evidence" value="ECO:0007669"/>
    <property type="project" value="UniProtKB-EC"/>
</dbReference>
<evidence type="ECO:0000313" key="15">
    <source>
        <dbReference type="EMBL" id="PPA69494.1"/>
    </source>
</evidence>
<dbReference type="PANTHER" id="PTHR45745:SF1">
    <property type="entry name" value="PHOSPHOGLUCOMUTASE 2B-RELATED"/>
    <property type="match status" value="1"/>
</dbReference>
<dbReference type="Pfam" id="PF00408">
    <property type="entry name" value="PGM_PMM_IV"/>
    <property type="match status" value="1"/>
</dbReference>
<dbReference type="InterPro" id="IPR005843">
    <property type="entry name" value="A-D-PHexomutase_C"/>
</dbReference>
<keyword evidence="9" id="KW-0413">Isomerase</keyword>
<keyword evidence="16" id="KW-1185">Reference proteome</keyword>